<protein>
    <recommendedName>
        <fullName evidence="1">HTH luxR-type domain-containing protein</fullName>
    </recommendedName>
</protein>
<sequence>MTEYHNNMHQKIFPDLTTKQFIVLVHYSLGKSAKIIEDELNCSRTTIEKHLSEIRIKFNCSKSSEIRAIYFMRIITNLID</sequence>
<gene>
    <name evidence="2" type="ORF">GLP33_18905</name>
</gene>
<dbReference type="GO" id="GO:0006355">
    <property type="term" value="P:regulation of DNA-templated transcription"/>
    <property type="evidence" value="ECO:0007669"/>
    <property type="project" value="InterPro"/>
</dbReference>
<name>A0AAW4ZXC1_PHOPO</name>
<reference evidence="2" key="1">
    <citation type="submission" date="2019-11" db="EMBL/GenBank/DDBJ databases">
        <title>Comparative genomics of photobacteria reveal adaptation to distinct habitats.</title>
        <authorList>
            <person name="Fuertes-Perez S."/>
            <person name="Hilgarth M."/>
            <person name="Vogel R.F."/>
        </authorList>
    </citation>
    <scope>NUCLEOTIDE SEQUENCE</scope>
    <source>
        <strain evidence="2">TMW2.2145</strain>
    </source>
</reference>
<dbReference type="Pfam" id="PF00196">
    <property type="entry name" value="GerE"/>
    <property type="match status" value="1"/>
</dbReference>
<feature type="domain" description="HTH luxR-type" evidence="1">
    <location>
        <begin position="16"/>
        <end position="65"/>
    </location>
</feature>
<evidence type="ECO:0000313" key="2">
    <source>
        <dbReference type="EMBL" id="MCF2303792.1"/>
    </source>
</evidence>
<dbReference type="Gene3D" id="1.10.10.10">
    <property type="entry name" value="Winged helix-like DNA-binding domain superfamily/Winged helix DNA-binding domain"/>
    <property type="match status" value="1"/>
</dbReference>
<comment type="caution">
    <text evidence="2">The sequence shown here is derived from an EMBL/GenBank/DDBJ whole genome shotgun (WGS) entry which is preliminary data.</text>
</comment>
<dbReference type="InterPro" id="IPR036388">
    <property type="entry name" value="WH-like_DNA-bd_sf"/>
</dbReference>
<evidence type="ECO:0000313" key="3">
    <source>
        <dbReference type="Proteomes" id="UP000813876"/>
    </source>
</evidence>
<proteinExistence type="predicted"/>
<dbReference type="GeneID" id="69966412"/>
<dbReference type="Proteomes" id="UP000813876">
    <property type="component" value="Unassembled WGS sequence"/>
</dbReference>
<organism evidence="2 3">
    <name type="scientific">Photobacterium phosphoreum</name>
    <dbReference type="NCBI Taxonomy" id="659"/>
    <lineage>
        <taxon>Bacteria</taxon>
        <taxon>Pseudomonadati</taxon>
        <taxon>Pseudomonadota</taxon>
        <taxon>Gammaproteobacteria</taxon>
        <taxon>Vibrionales</taxon>
        <taxon>Vibrionaceae</taxon>
        <taxon>Photobacterium</taxon>
    </lineage>
</organism>
<dbReference type="GO" id="GO:0003677">
    <property type="term" value="F:DNA binding"/>
    <property type="evidence" value="ECO:0007669"/>
    <property type="project" value="InterPro"/>
</dbReference>
<dbReference type="EMBL" id="WMCP01000033">
    <property type="protein sequence ID" value="MCF2303792.1"/>
    <property type="molecule type" value="Genomic_DNA"/>
</dbReference>
<dbReference type="AlphaFoldDB" id="A0AAW4ZXC1"/>
<accession>A0AAW4ZXC1</accession>
<dbReference type="InterPro" id="IPR000792">
    <property type="entry name" value="Tscrpt_reg_LuxR_C"/>
</dbReference>
<dbReference type="RefSeq" id="WP_107213152.1">
    <property type="nucleotide sequence ID" value="NZ_NQLT01000023.1"/>
</dbReference>
<dbReference type="InterPro" id="IPR016032">
    <property type="entry name" value="Sig_transdc_resp-reg_C-effctor"/>
</dbReference>
<dbReference type="SUPFAM" id="SSF46894">
    <property type="entry name" value="C-terminal effector domain of the bipartite response regulators"/>
    <property type="match status" value="1"/>
</dbReference>
<evidence type="ECO:0000259" key="1">
    <source>
        <dbReference type="Pfam" id="PF00196"/>
    </source>
</evidence>